<feature type="domain" description="Peptidase M16 N-terminal" evidence="6">
    <location>
        <begin position="29"/>
        <end position="133"/>
    </location>
</feature>
<reference evidence="8" key="1">
    <citation type="submission" date="2021-01" db="EMBL/GenBank/DDBJ databases">
        <title>Whole genome shotgun sequence of Virgisporangium aurantiacum NBRC 16421.</title>
        <authorList>
            <person name="Komaki H."/>
            <person name="Tamura T."/>
        </authorList>
    </citation>
    <scope>NUCLEOTIDE SEQUENCE</scope>
    <source>
        <strain evidence="8">NBRC 16421</strain>
    </source>
</reference>
<feature type="domain" description="Peptidase M16 C-terminal" evidence="7">
    <location>
        <begin position="174"/>
        <end position="354"/>
    </location>
</feature>
<comment type="caution">
    <text evidence="8">The sequence shown here is derived from an EMBL/GenBank/DDBJ whole genome shotgun (WGS) entry which is preliminary data.</text>
</comment>
<gene>
    <name evidence="8" type="ORF">Vau01_114700</name>
</gene>
<keyword evidence="3" id="KW-0378">Hydrolase</keyword>
<organism evidence="8 9">
    <name type="scientific">Virgisporangium aurantiacum</name>
    <dbReference type="NCBI Taxonomy" id="175570"/>
    <lineage>
        <taxon>Bacteria</taxon>
        <taxon>Bacillati</taxon>
        <taxon>Actinomycetota</taxon>
        <taxon>Actinomycetes</taxon>
        <taxon>Micromonosporales</taxon>
        <taxon>Micromonosporaceae</taxon>
        <taxon>Virgisporangium</taxon>
    </lineage>
</organism>
<evidence type="ECO:0000259" key="7">
    <source>
        <dbReference type="Pfam" id="PF05193"/>
    </source>
</evidence>
<dbReference type="InterPro" id="IPR050626">
    <property type="entry name" value="Peptidase_M16"/>
</dbReference>
<evidence type="ECO:0000256" key="4">
    <source>
        <dbReference type="ARBA" id="ARBA00022833"/>
    </source>
</evidence>
<dbReference type="SUPFAM" id="SSF63411">
    <property type="entry name" value="LuxS/MPP-like metallohydrolase"/>
    <property type="match status" value="2"/>
</dbReference>
<dbReference type="InterPro" id="IPR007863">
    <property type="entry name" value="Peptidase_M16_C"/>
</dbReference>
<name>A0A8J4E762_9ACTN</name>
<keyword evidence="9" id="KW-1185">Reference proteome</keyword>
<evidence type="ECO:0000259" key="6">
    <source>
        <dbReference type="Pfam" id="PF00675"/>
    </source>
</evidence>
<proteinExistence type="inferred from homology"/>
<dbReference type="RefSeq" id="WP_239152893.1">
    <property type="nucleotide sequence ID" value="NZ_BOPG01000105.1"/>
</dbReference>
<evidence type="ECO:0000256" key="1">
    <source>
        <dbReference type="ARBA" id="ARBA00007261"/>
    </source>
</evidence>
<dbReference type="Gene3D" id="3.30.830.10">
    <property type="entry name" value="Metalloenzyme, LuxS/M16 peptidase-like"/>
    <property type="match status" value="2"/>
</dbReference>
<dbReference type="PANTHER" id="PTHR43690">
    <property type="entry name" value="NARDILYSIN"/>
    <property type="match status" value="1"/>
</dbReference>
<dbReference type="Pfam" id="PF05193">
    <property type="entry name" value="Peptidase_M16_C"/>
    <property type="match status" value="1"/>
</dbReference>
<dbReference type="GO" id="GO:0046872">
    <property type="term" value="F:metal ion binding"/>
    <property type="evidence" value="ECO:0007669"/>
    <property type="project" value="InterPro"/>
</dbReference>
<dbReference type="AlphaFoldDB" id="A0A8J4E762"/>
<dbReference type="Pfam" id="PF00675">
    <property type="entry name" value="Peptidase_M16"/>
    <property type="match status" value="1"/>
</dbReference>
<evidence type="ECO:0000313" key="9">
    <source>
        <dbReference type="Proteomes" id="UP000612585"/>
    </source>
</evidence>
<dbReference type="GO" id="GO:0006508">
    <property type="term" value="P:proteolysis"/>
    <property type="evidence" value="ECO:0007669"/>
    <property type="project" value="UniProtKB-KW"/>
</dbReference>
<dbReference type="EMBL" id="BOPG01000105">
    <property type="protein sequence ID" value="GIJ63954.1"/>
    <property type="molecule type" value="Genomic_DNA"/>
</dbReference>
<evidence type="ECO:0000256" key="5">
    <source>
        <dbReference type="ARBA" id="ARBA00023049"/>
    </source>
</evidence>
<keyword evidence="2" id="KW-0645">Protease</keyword>
<dbReference type="PANTHER" id="PTHR43690:SF17">
    <property type="entry name" value="PROTEIN YHJJ"/>
    <property type="match status" value="1"/>
</dbReference>
<sequence length="428" mass="46269">MSGMEAPVRASLANGLRVLLMPDRALPVIGVAVHYGVGFRSERPGYSGFAHLFEHLMFQGSESLPKLEHHRQVQAVGGSCNGSTHPDHTAYHNTAPAEALERVLFLEADRMRAPLLTEENLRNQVAVVKEEIRRNVLSRPYGGFPWIPLPQVLYRSFANTHNGYGDFVNLDRATLTDCAAFFDAYYAPANAVLTVVGDFAVDDVVELAERHFADVPARPVPDRPVLAEPFPGSDRRDERVDPLAPMRATAIGYRLPDPETDLKQYLTNVVLAAVLGGGHGSRLVRRTVHDVPGAMQVSAACGLFGRPFEVRDPDTLVITAIERSGTPADQLAHTVDEELADLAERGPADAELGRVAPWLATMLHREMQSVPARAILLGQAELLFGRAELVAELPGLVAEVTATEVAAAAKALVGSCRAILTVQPGAGR</sequence>
<evidence type="ECO:0000256" key="3">
    <source>
        <dbReference type="ARBA" id="ARBA00022801"/>
    </source>
</evidence>
<evidence type="ECO:0000256" key="2">
    <source>
        <dbReference type="ARBA" id="ARBA00022670"/>
    </source>
</evidence>
<evidence type="ECO:0000313" key="8">
    <source>
        <dbReference type="EMBL" id="GIJ63954.1"/>
    </source>
</evidence>
<dbReference type="InterPro" id="IPR011765">
    <property type="entry name" value="Pept_M16_N"/>
</dbReference>
<comment type="similarity">
    <text evidence="1">Belongs to the peptidase M16 family.</text>
</comment>
<accession>A0A8J4E762</accession>
<dbReference type="InterPro" id="IPR011249">
    <property type="entry name" value="Metalloenz_LuxS/M16"/>
</dbReference>
<dbReference type="Proteomes" id="UP000612585">
    <property type="component" value="Unassembled WGS sequence"/>
</dbReference>
<keyword evidence="4" id="KW-0862">Zinc</keyword>
<dbReference type="GO" id="GO:0008237">
    <property type="term" value="F:metallopeptidase activity"/>
    <property type="evidence" value="ECO:0007669"/>
    <property type="project" value="UniProtKB-KW"/>
</dbReference>
<protein>
    <submittedName>
        <fullName evidence="8">Peptidase M16</fullName>
    </submittedName>
</protein>
<keyword evidence="5" id="KW-0482">Metalloprotease</keyword>